<dbReference type="EnsemblMetazoa" id="XM_012207499.1">
    <property type="protein sequence ID" value="XP_012062889.1"/>
    <property type="gene ID" value="LOC105626191"/>
</dbReference>
<keyword evidence="9" id="KW-0807">Transducer</keyword>
<evidence type="ECO:0000256" key="2">
    <source>
        <dbReference type="ARBA" id="ARBA00022475"/>
    </source>
</evidence>
<dbReference type="InterPro" id="IPR004117">
    <property type="entry name" value="7tm6_olfct_rcpt"/>
</dbReference>
<dbReference type="GO" id="GO:0004984">
    <property type="term" value="F:olfactory receptor activity"/>
    <property type="evidence" value="ECO:0007669"/>
    <property type="project" value="InterPro"/>
</dbReference>
<dbReference type="GO" id="GO:0007165">
    <property type="term" value="P:signal transduction"/>
    <property type="evidence" value="ECO:0007669"/>
    <property type="project" value="UniProtKB-KW"/>
</dbReference>
<dbReference type="PANTHER" id="PTHR21137">
    <property type="entry name" value="ODORANT RECEPTOR"/>
    <property type="match status" value="1"/>
</dbReference>
<dbReference type="KEGG" id="acep:105626191"/>
<keyword evidence="8" id="KW-0675">Receptor</keyword>
<dbReference type="GO" id="GO:0005549">
    <property type="term" value="F:odorant binding"/>
    <property type="evidence" value="ECO:0007669"/>
    <property type="project" value="InterPro"/>
</dbReference>
<keyword evidence="6 10" id="KW-1133">Transmembrane helix</keyword>
<dbReference type="Proteomes" id="UP000005205">
    <property type="component" value="Unassembled WGS sequence"/>
</dbReference>
<evidence type="ECO:0000256" key="1">
    <source>
        <dbReference type="ARBA" id="ARBA00004651"/>
    </source>
</evidence>
<evidence type="ECO:0000256" key="4">
    <source>
        <dbReference type="ARBA" id="ARBA00022692"/>
    </source>
</evidence>
<evidence type="ECO:0000313" key="12">
    <source>
        <dbReference type="Proteomes" id="UP000005205"/>
    </source>
</evidence>
<proteinExistence type="predicted"/>
<comment type="subcellular location">
    <subcellularLocation>
        <location evidence="1">Cell membrane</location>
        <topology evidence="1">Multi-pass membrane protein</topology>
    </subcellularLocation>
</comment>
<dbReference type="GO" id="GO:0005886">
    <property type="term" value="C:plasma membrane"/>
    <property type="evidence" value="ECO:0007669"/>
    <property type="project" value="UniProtKB-SubCell"/>
</dbReference>
<evidence type="ECO:0000256" key="8">
    <source>
        <dbReference type="ARBA" id="ARBA00023170"/>
    </source>
</evidence>
<keyword evidence="7 10" id="KW-0472">Membrane</keyword>
<sequence>MADSALVYHARNPGFDPIYFIVFTIFYLLIPLIPRILDVVKPLNESRPLIYLIKNLEHINEIIRSIFFICAVFIHLVCMCIPGQLLIDRSIEVFDKAYDSAWYTFSIKTRRLLRILLYRSFSPCTLTAGKIFILSMTMCSSRIIQCDNIQFYEEIKDIRHVNQYGLSHALHGTENK</sequence>
<evidence type="ECO:0000256" key="7">
    <source>
        <dbReference type="ARBA" id="ARBA00023136"/>
    </source>
</evidence>
<reference evidence="12" key="1">
    <citation type="journal article" date="2011" name="PLoS Genet.">
        <title>The genome sequence of the leaf-cutter ant Atta cephalotes reveals insights into its obligate symbiotic lifestyle.</title>
        <authorList>
            <person name="Suen G."/>
            <person name="Teiling C."/>
            <person name="Li L."/>
            <person name="Holt C."/>
            <person name="Abouheif E."/>
            <person name="Bornberg-Bauer E."/>
            <person name="Bouffard P."/>
            <person name="Caldera E.J."/>
            <person name="Cash E."/>
            <person name="Cavanaugh A."/>
            <person name="Denas O."/>
            <person name="Elhaik E."/>
            <person name="Fave M.J."/>
            <person name="Gadau J."/>
            <person name="Gibson J.D."/>
            <person name="Graur D."/>
            <person name="Grubbs K.J."/>
            <person name="Hagen D.E."/>
            <person name="Harkins T.T."/>
            <person name="Helmkampf M."/>
            <person name="Hu H."/>
            <person name="Johnson B.R."/>
            <person name="Kim J."/>
            <person name="Marsh S.E."/>
            <person name="Moeller J.A."/>
            <person name="Munoz-Torres M.C."/>
            <person name="Murphy M.C."/>
            <person name="Naughton M.C."/>
            <person name="Nigam S."/>
            <person name="Overson R."/>
            <person name="Rajakumar R."/>
            <person name="Reese J.T."/>
            <person name="Scott J.J."/>
            <person name="Smith C.R."/>
            <person name="Tao S."/>
            <person name="Tsutsui N.D."/>
            <person name="Viljakainen L."/>
            <person name="Wissler L."/>
            <person name="Yandell M.D."/>
            <person name="Zimmer F."/>
            <person name="Taylor J."/>
            <person name="Slater S.C."/>
            <person name="Clifton S.W."/>
            <person name="Warren W.C."/>
            <person name="Elsik C.G."/>
            <person name="Smith C.D."/>
            <person name="Weinstock G.M."/>
            <person name="Gerardo N.M."/>
            <person name="Currie C.R."/>
        </authorList>
    </citation>
    <scope>NUCLEOTIDE SEQUENCE [LARGE SCALE GENOMIC DNA]</scope>
</reference>
<name>A0A158NZD1_ATTCE</name>
<evidence type="ECO:0000256" key="9">
    <source>
        <dbReference type="ARBA" id="ARBA00023224"/>
    </source>
</evidence>
<dbReference type="PANTHER" id="PTHR21137:SF35">
    <property type="entry name" value="ODORANT RECEPTOR 19A-RELATED"/>
    <property type="match status" value="1"/>
</dbReference>
<feature type="transmembrane region" description="Helical" evidence="10">
    <location>
        <begin position="18"/>
        <end position="37"/>
    </location>
</feature>
<keyword evidence="5" id="KW-0552">Olfaction</keyword>
<keyword evidence="12" id="KW-1185">Reference proteome</keyword>
<dbReference type="InParanoid" id="A0A158NZD1"/>
<evidence type="ECO:0000256" key="5">
    <source>
        <dbReference type="ARBA" id="ARBA00022725"/>
    </source>
</evidence>
<dbReference type="AlphaFoldDB" id="A0A158NZD1"/>
<keyword evidence="2" id="KW-1003">Cell membrane</keyword>
<evidence type="ECO:0000313" key="11">
    <source>
        <dbReference type="EnsemblMetazoa" id="XP_012062889.1"/>
    </source>
</evidence>
<keyword evidence="3" id="KW-0716">Sensory transduction</keyword>
<keyword evidence="4 10" id="KW-0812">Transmembrane</keyword>
<organism evidence="11 12">
    <name type="scientific">Atta cephalotes</name>
    <name type="common">Leafcutter ant</name>
    <dbReference type="NCBI Taxonomy" id="12957"/>
    <lineage>
        <taxon>Eukaryota</taxon>
        <taxon>Metazoa</taxon>
        <taxon>Ecdysozoa</taxon>
        <taxon>Arthropoda</taxon>
        <taxon>Hexapoda</taxon>
        <taxon>Insecta</taxon>
        <taxon>Pterygota</taxon>
        <taxon>Neoptera</taxon>
        <taxon>Endopterygota</taxon>
        <taxon>Hymenoptera</taxon>
        <taxon>Apocrita</taxon>
        <taxon>Aculeata</taxon>
        <taxon>Formicoidea</taxon>
        <taxon>Formicidae</taxon>
        <taxon>Myrmicinae</taxon>
        <taxon>Atta</taxon>
    </lineage>
</organism>
<dbReference type="EMBL" id="ADTU01004428">
    <property type="status" value="NOT_ANNOTATED_CDS"/>
    <property type="molecule type" value="Genomic_DNA"/>
</dbReference>
<evidence type="ECO:0000256" key="10">
    <source>
        <dbReference type="SAM" id="Phobius"/>
    </source>
</evidence>
<gene>
    <name evidence="11" type="primary">105626191</name>
</gene>
<accession>A0A158NZD1</accession>
<feature type="transmembrane region" description="Helical" evidence="10">
    <location>
        <begin position="66"/>
        <end position="87"/>
    </location>
</feature>
<dbReference type="Pfam" id="PF02949">
    <property type="entry name" value="7tm_6"/>
    <property type="match status" value="1"/>
</dbReference>
<reference evidence="11" key="2">
    <citation type="submission" date="2016-04" db="UniProtKB">
        <authorList>
            <consortium name="EnsemblMetazoa"/>
        </authorList>
    </citation>
    <scope>IDENTIFICATION</scope>
</reference>
<dbReference type="OrthoDB" id="7700178at2759"/>
<evidence type="ECO:0000256" key="6">
    <source>
        <dbReference type="ARBA" id="ARBA00022989"/>
    </source>
</evidence>
<evidence type="ECO:0000256" key="3">
    <source>
        <dbReference type="ARBA" id="ARBA00022606"/>
    </source>
</evidence>
<protein>
    <submittedName>
        <fullName evidence="11">Uncharacterized protein</fullName>
    </submittedName>
</protein>